<proteinExistence type="inferred from homology"/>
<sequence length="122" mass="14002">IEGLKNLDASDITSGYLDTIIDWIPSMKGIFLKYMPTLLRNTDPNDFLLKFVMDEAERAKKASVIVLNKFEELEHDIIDTLLSILPPIYAVGPLHIHLNQIKDDDLKFLESNLWVEESECLE</sequence>
<dbReference type="Proteomes" id="UP001642360">
    <property type="component" value="Unassembled WGS sequence"/>
</dbReference>
<evidence type="ECO:0000256" key="1">
    <source>
        <dbReference type="ARBA" id="ARBA00009995"/>
    </source>
</evidence>
<dbReference type="AlphaFoldDB" id="A0ABC8ULM3"/>
<organism evidence="2 3">
    <name type="scientific">Ilex paraguariensis</name>
    <name type="common">yerba mate</name>
    <dbReference type="NCBI Taxonomy" id="185542"/>
    <lineage>
        <taxon>Eukaryota</taxon>
        <taxon>Viridiplantae</taxon>
        <taxon>Streptophyta</taxon>
        <taxon>Embryophyta</taxon>
        <taxon>Tracheophyta</taxon>
        <taxon>Spermatophyta</taxon>
        <taxon>Magnoliopsida</taxon>
        <taxon>eudicotyledons</taxon>
        <taxon>Gunneridae</taxon>
        <taxon>Pentapetalae</taxon>
        <taxon>asterids</taxon>
        <taxon>campanulids</taxon>
        <taxon>Aquifoliales</taxon>
        <taxon>Aquifoliaceae</taxon>
        <taxon>Ilex</taxon>
    </lineage>
</organism>
<keyword evidence="3" id="KW-1185">Reference proteome</keyword>
<protein>
    <submittedName>
        <fullName evidence="2">Uncharacterized protein</fullName>
    </submittedName>
</protein>
<dbReference type="PANTHER" id="PTHR11926">
    <property type="entry name" value="GLUCOSYL/GLUCURONOSYL TRANSFERASES"/>
    <property type="match status" value="1"/>
</dbReference>
<dbReference type="Gene3D" id="3.40.50.2000">
    <property type="entry name" value="Glycogen Phosphorylase B"/>
    <property type="match status" value="1"/>
</dbReference>
<evidence type="ECO:0000313" key="2">
    <source>
        <dbReference type="EMBL" id="CAK9181905.1"/>
    </source>
</evidence>
<dbReference type="SUPFAM" id="SSF53756">
    <property type="entry name" value="UDP-Glycosyltransferase/glycogen phosphorylase"/>
    <property type="match status" value="1"/>
</dbReference>
<reference evidence="2 3" key="1">
    <citation type="submission" date="2024-02" db="EMBL/GenBank/DDBJ databases">
        <authorList>
            <person name="Vignale AGUSTIN F."/>
            <person name="Sosa J E."/>
            <person name="Modenutti C."/>
        </authorList>
    </citation>
    <scope>NUCLEOTIDE SEQUENCE [LARGE SCALE GENOMIC DNA]</scope>
</reference>
<feature type="non-terminal residue" evidence="2">
    <location>
        <position position="1"/>
    </location>
</feature>
<evidence type="ECO:0000313" key="3">
    <source>
        <dbReference type="Proteomes" id="UP001642360"/>
    </source>
</evidence>
<gene>
    <name evidence="2" type="ORF">ILEXP_LOCUS52015</name>
</gene>
<name>A0ABC8ULM3_9AQUA</name>
<dbReference type="PANTHER" id="PTHR11926:SF774">
    <property type="entry name" value="UDP-GLYCOSYLTRANSFERASE 85A1-RELATED"/>
    <property type="match status" value="1"/>
</dbReference>
<dbReference type="EMBL" id="CAUOFW020008171">
    <property type="protein sequence ID" value="CAK9181905.1"/>
    <property type="molecule type" value="Genomic_DNA"/>
</dbReference>
<comment type="caution">
    <text evidence="2">The sequence shown here is derived from an EMBL/GenBank/DDBJ whole genome shotgun (WGS) entry which is preliminary data.</text>
</comment>
<accession>A0ABC8ULM3</accession>
<comment type="similarity">
    <text evidence="1">Belongs to the UDP-glycosyltransferase family.</text>
</comment>